<protein>
    <submittedName>
        <fullName evidence="1">Uncharacterized protein</fullName>
    </submittedName>
</protein>
<dbReference type="AlphaFoldDB" id="A0ABD0BEQ2"/>
<sequence length="99" mass="10548">MAIVKTPVPGYTGSVGDDYFVDGVCQVPDNKLAYYRRHGYTIEVEELTDKQASEASASGTPGAKAKKAELIAYAQTLGIDTEGLDVAGLREAIEAHVED</sequence>
<name>A0ABD0BEQ2_CORUL</name>
<reference evidence="1 2" key="1">
    <citation type="submission" date="2021-11" db="EMBL/GenBank/DDBJ databases">
        <title>Whole genome sequences of diphtheriae toxin producing Corynebacterium ulcerans isolates from cats in Osaka, Japan.</title>
        <authorList>
            <person name="Umeda K."/>
            <person name="Hirai Y."/>
        </authorList>
    </citation>
    <scope>NUCLEOTIDE SEQUENCE [LARGE SCALE GENOMIC DNA]</scope>
    <source>
        <strain evidence="1 2">12109B-1</strain>
    </source>
</reference>
<dbReference type="EMBL" id="BQFK01000001">
    <property type="protein sequence ID" value="GJJ42108.1"/>
    <property type="molecule type" value="Genomic_DNA"/>
</dbReference>
<gene>
    <name evidence="1" type="ORF">CULCOIPH005_02970</name>
</gene>
<organism evidence="1 2">
    <name type="scientific">Corynebacterium ulcerans</name>
    <dbReference type="NCBI Taxonomy" id="65058"/>
    <lineage>
        <taxon>Bacteria</taxon>
        <taxon>Bacillati</taxon>
        <taxon>Actinomycetota</taxon>
        <taxon>Actinomycetes</taxon>
        <taxon>Mycobacteriales</taxon>
        <taxon>Corynebacteriaceae</taxon>
        <taxon>Corynebacterium</taxon>
    </lineage>
</organism>
<evidence type="ECO:0000313" key="1">
    <source>
        <dbReference type="EMBL" id="GJJ42108.1"/>
    </source>
</evidence>
<proteinExistence type="predicted"/>
<dbReference type="Proteomes" id="UP001205910">
    <property type="component" value="Unassembled WGS sequence"/>
</dbReference>
<dbReference type="RefSeq" id="WP_014835756.1">
    <property type="nucleotide sequence ID" value="NZ_AP019662.1"/>
</dbReference>
<accession>A0ABD0BEQ2</accession>
<comment type="caution">
    <text evidence="1">The sequence shown here is derived from an EMBL/GenBank/DDBJ whole genome shotgun (WGS) entry which is preliminary data.</text>
</comment>
<evidence type="ECO:0000313" key="2">
    <source>
        <dbReference type="Proteomes" id="UP001205910"/>
    </source>
</evidence>